<evidence type="ECO:0008006" key="3">
    <source>
        <dbReference type="Google" id="ProtNLM"/>
    </source>
</evidence>
<name>A0A7K1TES0_9BACT</name>
<gene>
    <name evidence="1" type="ORF">GO988_11295</name>
</gene>
<evidence type="ECO:0000313" key="2">
    <source>
        <dbReference type="Proteomes" id="UP000441336"/>
    </source>
</evidence>
<dbReference type="EMBL" id="WQKZ01000002">
    <property type="protein sequence ID" value="MVN76909.1"/>
    <property type="molecule type" value="Genomic_DNA"/>
</dbReference>
<dbReference type="RefSeq" id="WP_157565265.1">
    <property type="nucleotide sequence ID" value="NZ_WQKZ01000002.1"/>
</dbReference>
<keyword evidence="2" id="KW-1185">Reference proteome</keyword>
<dbReference type="AlphaFoldDB" id="A0A7K1TES0"/>
<sequence>MFNLDTPLNILISFEKPEMEQVPIGQRLKILISALDLKVRTFAQTLGVSETTVRNYLERGSKPSSDFLENILTHFEHTNPVFLLTGKGEPLFPPTNENKLESAPNQKFFRSPVIGNNQGTANQQQHIYSAELDSLKNQLLLAEKDVESLRAQLQMKDALLASKDETITLLRVAFNRPT</sequence>
<dbReference type="Proteomes" id="UP000441336">
    <property type="component" value="Unassembled WGS sequence"/>
</dbReference>
<dbReference type="InterPro" id="IPR001387">
    <property type="entry name" value="Cro/C1-type_HTH"/>
</dbReference>
<accession>A0A7K1TES0</accession>
<protein>
    <recommendedName>
        <fullName evidence="3">HTH cro/C1-type domain-containing protein</fullName>
    </recommendedName>
</protein>
<reference evidence="1 2" key="1">
    <citation type="submission" date="2019-12" db="EMBL/GenBank/DDBJ databases">
        <title>Hymenobacter sp. HMF4947 Genome sequencing and assembly.</title>
        <authorList>
            <person name="Kang H."/>
            <person name="Cha I."/>
            <person name="Kim H."/>
            <person name="Joh K."/>
        </authorList>
    </citation>
    <scope>NUCLEOTIDE SEQUENCE [LARGE SCALE GENOMIC DNA]</scope>
    <source>
        <strain evidence="1 2">HMF4947</strain>
    </source>
</reference>
<dbReference type="Gene3D" id="1.10.260.40">
    <property type="entry name" value="lambda repressor-like DNA-binding domains"/>
    <property type="match status" value="1"/>
</dbReference>
<dbReference type="CDD" id="cd00093">
    <property type="entry name" value="HTH_XRE"/>
    <property type="match status" value="1"/>
</dbReference>
<evidence type="ECO:0000313" key="1">
    <source>
        <dbReference type="EMBL" id="MVN76909.1"/>
    </source>
</evidence>
<dbReference type="InterPro" id="IPR010982">
    <property type="entry name" value="Lambda_DNA-bd_dom_sf"/>
</dbReference>
<dbReference type="GO" id="GO:0003677">
    <property type="term" value="F:DNA binding"/>
    <property type="evidence" value="ECO:0007669"/>
    <property type="project" value="InterPro"/>
</dbReference>
<comment type="caution">
    <text evidence="1">The sequence shown here is derived from an EMBL/GenBank/DDBJ whole genome shotgun (WGS) entry which is preliminary data.</text>
</comment>
<proteinExistence type="predicted"/>
<organism evidence="1 2">
    <name type="scientific">Hymenobacter ginkgonis</name>
    <dbReference type="NCBI Taxonomy" id="2682976"/>
    <lineage>
        <taxon>Bacteria</taxon>
        <taxon>Pseudomonadati</taxon>
        <taxon>Bacteroidota</taxon>
        <taxon>Cytophagia</taxon>
        <taxon>Cytophagales</taxon>
        <taxon>Hymenobacteraceae</taxon>
        <taxon>Hymenobacter</taxon>
    </lineage>
</organism>
<dbReference type="SUPFAM" id="SSF47413">
    <property type="entry name" value="lambda repressor-like DNA-binding domains"/>
    <property type="match status" value="1"/>
</dbReference>